<evidence type="ECO:0000313" key="1">
    <source>
        <dbReference type="EMBL" id="RAK28249.1"/>
    </source>
</evidence>
<reference evidence="1 2" key="1">
    <citation type="submission" date="2018-06" db="EMBL/GenBank/DDBJ databases">
        <title>Genomic Encyclopedia of Type Strains, Phase III (KMG-III): the genomes of soil and plant-associated and newly described type strains.</title>
        <authorList>
            <person name="Whitman W."/>
        </authorList>
    </citation>
    <scope>NUCLEOTIDE SEQUENCE [LARGE SCALE GENOMIC DNA]</scope>
    <source>
        <strain evidence="1 2">CGMCC 4.7090</strain>
    </source>
</reference>
<evidence type="ECO:0000313" key="2">
    <source>
        <dbReference type="Proteomes" id="UP000249341"/>
    </source>
</evidence>
<organism evidence="1 2">
    <name type="scientific">Actinoplanes lutulentus</name>
    <dbReference type="NCBI Taxonomy" id="1287878"/>
    <lineage>
        <taxon>Bacteria</taxon>
        <taxon>Bacillati</taxon>
        <taxon>Actinomycetota</taxon>
        <taxon>Actinomycetes</taxon>
        <taxon>Micromonosporales</taxon>
        <taxon>Micromonosporaceae</taxon>
        <taxon>Actinoplanes</taxon>
    </lineage>
</organism>
<sequence>MTQTLAPAAAEVVWSRAYADLGDGPGDRHLRALLLVHGIVTNCGPAHAATSCEPDELTAAALACRYLGLDGLDLIVGDLPAATASEDAERRVDAAYYELVPGDSTIRQAFEARYARSPEDFEVITARRFPRYRTAEI</sequence>
<accession>A0A327Z4B8</accession>
<comment type="caution">
    <text evidence="1">The sequence shown here is derived from an EMBL/GenBank/DDBJ whole genome shotgun (WGS) entry which is preliminary data.</text>
</comment>
<proteinExistence type="predicted"/>
<dbReference type="Proteomes" id="UP000249341">
    <property type="component" value="Unassembled WGS sequence"/>
</dbReference>
<gene>
    <name evidence="1" type="ORF">B0I29_12016</name>
</gene>
<dbReference type="EMBL" id="QLMJ01000020">
    <property type="protein sequence ID" value="RAK28249.1"/>
    <property type="molecule type" value="Genomic_DNA"/>
</dbReference>
<dbReference type="AlphaFoldDB" id="A0A327Z4B8"/>
<keyword evidence="2" id="KW-1185">Reference proteome</keyword>
<dbReference type="OrthoDB" id="5147630at2"/>
<protein>
    <submittedName>
        <fullName evidence="1">Uncharacterized protein</fullName>
    </submittedName>
</protein>
<dbReference type="RefSeq" id="WP_111653348.1">
    <property type="nucleotide sequence ID" value="NZ_JACHWI010000002.1"/>
</dbReference>
<name>A0A327Z4B8_9ACTN</name>